<evidence type="ECO:0000256" key="9">
    <source>
        <dbReference type="ARBA" id="ARBA00022777"/>
    </source>
</evidence>
<keyword evidence="6 19" id="KW-0812">Transmembrane</keyword>
<dbReference type="GO" id="GO:0004674">
    <property type="term" value="F:protein serine/threonine kinase activity"/>
    <property type="evidence" value="ECO:0007669"/>
    <property type="project" value="UniProtKB-KW"/>
</dbReference>
<evidence type="ECO:0000256" key="16">
    <source>
        <dbReference type="ARBA" id="ARBA00047899"/>
    </source>
</evidence>
<dbReference type="InterPro" id="IPR001245">
    <property type="entry name" value="Ser-Thr/Tyr_kinase_cat_dom"/>
</dbReference>
<gene>
    <name evidence="22" type="ORF">WN944_012596</name>
</gene>
<comment type="catalytic activity">
    <reaction evidence="16">
        <text>L-threonyl-[protein] + ATP = O-phospho-L-threonyl-[protein] + ADP + H(+)</text>
        <dbReference type="Rhea" id="RHEA:46608"/>
        <dbReference type="Rhea" id="RHEA-COMP:11060"/>
        <dbReference type="Rhea" id="RHEA-COMP:11605"/>
        <dbReference type="ChEBI" id="CHEBI:15378"/>
        <dbReference type="ChEBI" id="CHEBI:30013"/>
        <dbReference type="ChEBI" id="CHEBI:30616"/>
        <dbReference type="ChEBI" id="CHEBI:61977"/>
        <dbReference type="ChEBI" id="CHEBI:456216"/>
        <dbReference type="EC" id="2.7.11.1"/>
    </reaction>
</comment>
<dbReference type="PANTHER" id="PTHR46204:SF30">
    <property type="entry name" value="CHITIN ELICITOR RECEPTOR KINASE 1"/>
    <property type="match status" value="1"/>
</dbReference>
<feature type="domain" description="LysM" evidence="21">
    <location>
        <begin position="836"/>
        <end position="881"/>
    </location>
</feature>
<dbReference type="GO" id="GO:0005524">
    <property type="term" value="F:ATP binding"/>
    <property type="evidence" value="ECO:0007669"/>
    <property type="project" value="UniProtKB-UniRule"/>
</dbReference>
<keyword evidence="7" id="KW-0732">Signal</keyword>
<dbReference type="EMBL" id="JBCGBO010000002">
    <property type="protein sequence ID" value="KAK9224147.1"/>
    <property type="molecule type" value="Genomic_DNA"/>
</dbReference>
<evidence type="ECO:0000256" key="7">
    <source>
        <dbReference type="ARBA" id="ARBA00022729"/>
    </source>
</evidence>
<evidence type="ECO:0000256" key="11">
    <source>
        <dbReference type="ARBA" id="ARBA00022989"/>
    </source>
</evidence>
<evidence type="ECO:0000256" key="4">
    <source>
        <dbReference type="ARBA" id="ARBA00022527"/>
    </source>
</evidence>
<feature type="domain" description="Protein kinase" evidence="20">
    <location>
        <begin position="1117"/>
        <end position="1398"/>
    </location>
</feature>
<dbReference type="Pfam" id="PF23577">
    <property type="entry name" value="LysM_RLK"/>
    <property type="match status" value="2"/>
</dbReference>
<dbReference type="Gene3D" id="3.30.200.20">
    <property type="entry name" value="Phosphorylase Kinase, domain 1"/>
    <property type="match status" value="2"/>
</dbReference>
<feature type="domain" description="Protein kinase" evidence="20">
    <location>
        <begin position="525"/>
        <end position="798"/>
    </location>
</feature>
<reference evidence="22 23" key="1">
    <citation type="submission" date="2024-05" db="EMBL/GenBank/DDBJ databases">
        <title>Haplotype-resolved chromosome-level genome assembly of Huyou (Citrus changshanensis).</title>
        <authorList>
            <person name="Miao C."/>
            <person name="Chen W."/>
            <person name="Wu Y."/>
            <person name="Wang L."/>
            <person name="Zhao S."/>
            <person name="Grierson D."/>
            <person name="Xu C."/>
            <person name="Chen K."/>
        </authorList>
    </citation>
    <scope>NUCLEOTIDE SEQUENCE [LARGE SCALE GENOMIC DNA]</scope>
    <source>
        <strain evidence="22">01-14</strain>
        <tissue evidence="22">Leaf</tissue>
    </source>
</reference>
<evidence type="ECO:0000256" key="17">
    <source>
        <dbReference type="ARBA" id="ARBA00048679"/>
    </source>
</evidence>
<keyword evidence="3" id="KW-1003">Cell membrane</keyword>
<evidence type="ECO:0000256" key="12">
    <source>
        <dbReference type="ARBA" id="ARBA00023136"/>
    </source>
</evidence>
<dbReference type="SMART" id="SM00257">
    <property type="entry name" value="LysM"/>
    <property type="match status" value="5"/>
</dbReference>
<keyword evidence="8 18" id="KW-0547">Nucleotide-binding</keyword>
<dbReference type="PANTHER" id="PTHR46204">
    <property type="entry name" value="CHITIN ELICITOR RECEPTOR KINASE 1-RELATED"/>
    <property type="match status" value="1"/>
</dbReference>
<dbReference type="PROSITE" id="PS00107">
    <property type="entry name" value="PROTEIN_KINASE_ATP"/>
    <property type="match status" value="2"/>
</dbReference>
<keyword evidence="4" id="KW-0723">Serine/threonine-protein kinase</keyword>
<evidence type="ECO:0000259" key="20">
    <source>
        <dbReference type="PROSITE" id="PS50011"/>
    </source>
</evidence>
<dbReference type="FunFam" id="1.10.510.10:FF:000468">
    <property type="entry name" value="PTI1-like tyrosine-protein kinase 3"/>
    <property type="match status" value="2"/>
</dbReference>
<dbReference type="Gene3D" id="1.10.510.10">
    <property type="entry name" value="Transferase(Phosphotransferase) domain 1"/>
    <property type="match status" value="2"/>
</dbReference>
<dbReference type="CDD" id="cd14066">
    <property type="entry name" value="STKc_IRAK"/>
    <property type="match status" value="2"/>
</dbReference>
<evidence type="ECO:0000256" key="14">
    <source>
        <dbReference type="ARBA" id="ARBA00023170"/>
    </source>
</evidence>
<dbReference type="InterPro" id="IPR044812">
    <property type="entry name" value="CERK1/LYK3-like"/>
</dbReference>
<dbReference type="PROSITE" id="PS51782">
    <property type="entry name" value="LYSM"/>
    <property type="match status" value="2"/>
</dbReference>
<evidence type="ECO:0000313" key="23">
    <source>
        <dbReference type="Proteomes" id="UP001428341"/>
    </source>
</evidence>
<dbReference type="InterPro" id="IPR000719">
    <property type="entry name" value="Prot_kinase_dom"/>
</dbReference>
<feature type="domain" description="LysM" evidence="21">
    <location>
        <begin position="21"/>
        <end position="66"/>
    </location>
</feature>
<evidence type="ECO:0000256" key="5">
    <source>
        <dbReference type="ARBA" id="ARBA00022679"/>
    </source>
</evidence>
<dbReference type="PROSITE" id="PS00108">
    <property type="entry name" value="PROTEIN_KINASE_ST"/>
    <property type="match status" value="2"/>
</dbReference>
<evidence type="ECO:0000256" key="8">
    <source>
        <dbReference type="ARBA" id="ARBA00022741"/>
    </source>
</evidence>
<dbReference type="SMART" id="SM00220">
    <property type="entry name" value="S_TKc"/>
    <property type="match status" value="2"/>
</dbReference>
<keyword evidence="14" id="KW-0675">Receptor</keyword>
<evidence type="ECO:0000313" key="22">
    <source>
        <dbReference type="EMBL" id="KAK9224147.1"/>
    </source>
</evidence>
<dbReference type="InterPro" id="IPR011009">
    <property type="entry name" value="Kinase-like_dom_sf"/>
</dbReference>
<feature type="transmembrane region" description="Helical" evidence="19">
    <location>
        <begin position="435"/>
        <end position="458"/>
    </location>
</feature>
<dbReference type="Pfam" id="PF01476">
    <property type="entry name" value="LysM"/>
    <property type="match status" value="3"/>
</dbReference>
<evidence type="ECO:0000256" key="1">
    <source>
        <dbReference type="ARBA" id="ARBA00004162"/>
    </source>
</evidence>
<evidence type="ECO:0000256" key="18">
    <source>
        <dbReference type="PROSITE-ProRule" id="PRU10141"/>
    </source>
</evidence>
<comment type="catalytic activity">
    <reaction evidence="17">
        <text>L-seryl-[protein] + ATP = O-phospho-L-seryl-[protein] + ADP + H(+)</text>
        <dbReference type="Rhea" id="RHEA:17989"/>
        <dbReference type="Rhea" id="RHEA-COMP:9863"/>
        <dbReference type="Rhea" id="RHEA-COMP:11604"/>
        <dbReference type="ChEBI" id="CHEBI:15378"/>
        <dbReference type="ChEBI" id="CHEBI:29999"/>
        <dbReference type="ChEBI" id="CHEBI:30616"/>
        <dbReference type="ChEBI" id="CHEBI:83421"/>
        <dbReference type="ChEBI" id="CHEBI:456216"/>
        <dbReference type="EC" id="2.7.11.1"/>
    </reaction>
</comment>
<keyword evidence="9" id="KW-0418">Kinase</keyword>
<keyword evidence="13" id="KW-1015">Disulfide bond</keyword>
<evidence type="ECO:0000256" key="15">
    <source>
        <dbReference type="ARBA" id="ARBA00023180"/>
    </source>
</evidence>
<dbReference type="Proteomes" id="UP001428341">
    <property type="component" value="Unassembled WGS sequence"/>
</dbReference>
<dbReference type="PROSITE" id="PS50011">
    <property type="entry name" value="PROTEIN_KINASE_DOM"/>
    <property type="match status" value="2"/>
</dbReference>
<keyword evidence="23" id="KW-1185">Reference proteome</keyword>
<keyword evidence="15" id="KW-0325">Glycoprotein</keyword>
<dbReference type="Pfam" id="PF07714">
    <property type="entry name" value="PK_Tyr_Ser-Thr"/>
    <property type="match status" value="2"/>
</dbReference>
<dbReference type="InterPro" id="IPR017441">
    <property type="entry name" value="Protein_kinase_ATP_BS"/>
</dbReference>
<organism evidence="22 23">
    <name type="scientific">Citrus x changshan-huyou</name>
    <dbReference type="NCBI Taxonomy" id="2935761"/>
    <lineage>
        <taxon>Eukaryota</taxon>
        <taxon>Viridiplantae</taxon>
        <taxon>Streptophyta</taxon>
        <taxon>Embryophyta</taxon>
        <taxon>Tracheophyta</taxon>
        <taxon>Spermatophyta</taxon>
        <taxon>Magnoliopsida</taxon>
        <taxon>eudicotyledons</taxon>
        <taxon>Gunneridae</taxon>
        <taxon>Pentapetalae</taxon>
        <taxon>rosids</taxon>
        <taxon>malvids</taxon>
        <taxon>Sapindales</taxon>
        <taxon>Rutaceae</taxon>
        <taxon>Aurantioideae</taxon>
        <taxon>Citrus</taxon>
    </lineage>
</organism>
<sequence>MTTKLLQAQGKCNTGCQLALASYYVWEGSNLTYISSIFGEDIAQILLYNPNIPNQNTILSDTRITIPFSCDCLNGDFLGHTFTYETQFGDTYEKVASFAFANLTTEDWVRRVNIYEPTRIPDYAFINVTVNCSCGDRHISRDYGLFTTYPLRPAQNLSSVAAEAGVAPQSLQRPSPVPKNLTSKRIFFECKFERMRVFELKLGLLLVLAFFCARRRVEAVAECSKGCDLALASYYLWKGANLTFISKVFDTSIKYILSFNPQITNKDKILAGTRINVPFSCNCIQNKFLGHSFSYKVKSGNTYKWIAELIYANLTTLDWLKSSNAYDENHTPDVSSSVNVIVNCSCGSKSVSKDYGLFLTYPLRPGENLSSIANEFELSSELLQSYNPTLDFISGSGLAFVPVKDQSGNYPPLKTSTGDRVLTLLTIASWISSRAIAGISIGGVAGALFLAFCVYAGVYRRKKVVEASFFPEASEDHYIQHGPAIALVKNSESAALVAAPGVTGITVDKSVEFSYEELAKATNDFSMAKKIGQGGFGAVFYAELRGEKAAIKKMDMQASKEFLAELKVLTHVHHLNLVRLIGYCVEGSLFLVYEYIENGNLNQHLRGSGKDTLTWSARMQIALDSARGLEYIHEHTVPVYIHRDIKPANILIDKNFRAKVADFGLAKLTEVGSASVHTRLVGTFGYMPPEYAQYGEVSPKIDVYAFGVVLYELISAMEAVVKTNETITESTGLVALFEEVLRQPDPREDLQRLVDPRLGDDYPIDSVRKMARLARACTQENPQLRPSMRAIVVALMTLSSSSEDWDIGSFYENQGLDSLMSGRAESKSSKSCDSFASYNVWNGTNMTFISEMFDISIDNILRFNPQVPDKDILSVGSRIKVPFKCNCINGQFLANNFSYKIISHDTYAKVAETYYANLTTVDWLRANNIFPDNNIPDVNTTINVVVNCSCGDKKVSKDYGLFLTYPIELGENLSTIANMSGLSPELLQSYNRGSDFSSGLVFIPEKDQSGKYPPLQMSRDGMSRAVVAGVVVGAVAGVLFLAFFLYTGFCKKKKKGKDSFLPEATENHHALGPVSTSGKSRTSESVALVASPGLATISVDKSVEFSYEELARATNDFSMANKIGQGGFGAVYYAELRDEKAAIKKMDMQASKEFRAELKVLTHVHHLNLVRLIGYCFEGSLCVVYEFIENGNLSQHLRGSGRDPLAWSTRLQIALDSARGLEYIHEHTVPVYIHRDIKSANILIDKNFRAKVADFGLTKLTEFGNASFYTSGLQGTFGYFPPEAVSGNVSPKTDVFAFGVVLYELISAKQAIVTTNETITQSKGLVALVAHAALFQFEEVLRQPAPRENLHKLVDPRLGDNYPLDSVIKMAQLARACTEEDPQLRPSMRKVVVALTTLSSSTEDWDIGSLYENPTLVNLMSGR</sequence>
<keyword evidence="5" id="KW-0808">Transferase</keyword>
<feature type="binding site" evidence="18">
    <location>
        <position position="553"/>
    </location>
    <ligand>
        <name>ATP</name>
        <dbReference type="ChEBI" id="CHEBI:30616"/>
    </ligand>
</feature>
<name>A0AAP0N1T6_9ROSI</name>
<dbReference type="FunFam" id="3.30.200.20:FF:000468">
    <property type="entry name" value="LysM receptor kinase 2"/>
    <property type="match status" value="2"/>
</dbReference>
<dbReference type="GO" id="GO:0009617">
    <property type="term" value="P:response to bacterium"/>
    <property type="evidence" value="ECO:0007669"/>
    <property type="project" value="UniProtKB-ARBA"/>
</dbReference>
<dbReference type="GO" id="GO:0019199">
    <property type="term" value="F:transmembrane receptor protein kinase activity"/>
    <property type="evidence" value="ECO:0007669"/>
    <property type="project" value="InterPro"/>
</dbReference>
<evidence type="ECO:0000259" key="21">
    <source>
        <dbReference type="PROSITE" id="PS51782"/>
    </source>
</evidence>
<evidence type="ECO:0000256" key="13">
    <source>
        <dbReference type="ARBA" id="ARBA00023157"/>
    </source>
</evidence>
<comment type="subcellular location">
    <subcellularLocation>
        <location evidence="1">Cell membrane</location>
        <topology evidence="1">Single-pass membrane protein</topology>
    </subcellularLocation>
</comment>
<evidence type="ECO:0000256" key="3">
    <source>
        <dbReference type="ARBA" id="ARBA00022475"/>
    </source>
</evidence>
<dbReference type="InterPro" id="IPR057097">
    <property type="entry name" value="LysM_RLK3/10"/>
</dbReference>
<evidence type="ECO:0000256" key="19">
    <source>
        <dbReference type="SAM" id="Phobius"/>
    </source>
</evidence>
<keyword evidence="10 18" id="KW-0067">ATP-binding</keyword>
<proteinExistence type="predicted"/>
<protein>
    <recommendedName>
        <fullName evidence="2">non-specific serine/threonine protein kinase</fullName>
        <ecNumber evidence="2">2.7.11.1</ecNumber>
    </recommendedName>
</protein>
<dbReference type="EC" id="2.7.11.1" evidence="2"/>
<evidence type="ECO:0000256" key="10">
    <source>
        <dbReference type="ARBA" id="ARBA00022840"/>
    </source>
</evidence>
<feature type="binding site" evidence="18">
    <location>
        <position position="1145"/>
    </location>
    <ligand>
        <name>ATP</name>
        <dbReference type="ChEBI" id="CHEBI:30616"/>
    </ligand>
</feature>
<keyword evidence="12 19" id="KW-0472">Membrane</keyword>
<evidence type="ECO:0000256" key="6">
    <source>
        <dbReference type="ARBA" id="ARBA00022692"/>
    </source>
</evidence>
<comment type="caution">
    <text evidence="22">The sequence shown here is derived from an EMBL/GenBank/DDBJ whole genome shotgun (WGS) entry which is preliminary data.</text>
</comment>
<dbReference type="InterPro" id="IPR018392">
    <property type="entry name" value="LysM"/>
</dbReference>
<dbReference type="InterPro" id="IPR008271">
    <property type="entry name" value="Ser/Thr_kinase_AS"/>
</dbReference>
<keyword evidence="11 19" id="KW-1133">Transmembrane helix</keyword>
<accession>A0AAP0N1T6</accession>
<evidence type="ECO:0000256" key="2">
    <source>
        <dbReference type="ARBA" id="ARBA00012513"/>
    </source>
</evidence>
<feature type="transmembrane region" description="Helical" evidence="19">
    <location>
        <begin position="1025"/>
        <end position="1049"/>
    </location>
</feature>
<dbReference type="GO" id="GO:0005886">
    <property type="term" value="C:plasma membrane"/>
    <property type="evidence" value="ECO:0007669"/>
    <property type="project" value="UniProtKB-SubCell"/>
</dbReference>
<dbReference type="SUPFAM" id="SSF56112">
    <property type="entry name" value="Protein kinase-like (PK-like)"/>
    <property type="match status" value="2"/>
</dbReference>
<dbReference type="GO" id="GO:0045087">
    <property type="term" value="P:innate immune response"/>
    <property type="evidence" value="ECO:0007669"/>
    <property type="project" value="InterPro"/>
</dbReference>